<dbReference type="InterPro" id="IPR021109">
    <property type="entry name" value="Peptidase_aspartic_dom_sf"/>
</dbReference>
<dbReference type="Pfam" id="PF14541">
    <property type="entry name" value="TAXi_C"/>
    <property type="match status" value="1"/>
</dbReference>
<dbReference type="GO" id="GO:0008233">
    <property type="term" value="F:peptidase activity"/>
    <property type="evidence" value="ECO:0007669"/>
    <property type="project" value="UniProtKB-KW"/>
</dbReference>
<dbReference type="PANTHER" id="PTHR47967">
    <property type="entry name" value="OS07G0603500 PROTEIN-RELATED"/>
    <property type="match status" value="1"/>
</dbReference>
<protein>
    <recommendedName>
        <fullName evidence="3">Xylanase inhibitor C-terminal domain-containing protein</fullName>
    </recommendedName>
</protein>
<dbReference type="SUPFAM" id="SSF50630">
    <property type="entry name" value="Acid proteases"/>
    <property type="match status" value="1"/>
</dbReference>
<organism evidence="4">
    <name type="scientific">Sesamum calycinum</name>
    <dbReference type="NCBI Taxonomy" id="2727403"/>
    <lineage>
        <taxon>Eukaryota</taxon>
        <taxon>Viridiplantae</taxon>
        <taxon>Streptophyta</taxon>
        <taxon>Embryophyta</taxon>
        <taxon>Tracheophyta</taxon>
        <taxon>Spermatophyta</taxon>
        <taxon>Magnoliopsida</taxon>
        <taxon>eudicotyledons</taxon>
        <taxon>Gunneridae</taxon>
        <taxon>Pentapetalae</taxon>
        <taxon>asterids</taxon>
        <taxon>lamiids</taxon>
        <taxon>Lamiales</taxon>
        <taxon>Pedaliaceae</taxon>
        <taxon>Sesamum</taxon>
    </lineage>
</organism>
<name>A0AAW2NSZ3_9LAMI</name>
<evidence type="ECO:0000259" key="3">
    <source>
        <dbReference type="Pfam" id="PF14541"/>
    </source>
</evidence>
<dbReference type="AlphaFoldDB" id="A0AAW2NSZ3"/>
<reference evidence="4" key="2">
    <citation type="journal article" date="2024" name="Plant">
        <title>Genomic evolution and insights into agronomic trait innovations of Sesamum species.</title>
        <authorList>
            <person name="Miao H."/>
            <person name="Wang L."/>
            <person name="Qu L."/>
            <person name="Liu H."/>
            <person name="Sun Y."/>
            <person name="Le M."/>
            <person name="Wang Q."/>
            <person name="Wei S."/>
            <person name="Zheng Y."/>
            <person name="Lin W."/>
            <person name="Duan Y."/>
            <person name="Cao H."/>
            <person name="Xiong S."/>
            <person name="Wang X."/>
            <person name="Wei L."/>
            <person name="Li C."/>
            <person name="Ma Q."/>
            <person name="Ju M."/>
            <person name="Zhao R."/>
            <person name="Li G."/>
            <person name="Mu C."/>
            <person name="Tian Q."/>
            <person name="Mei H."/>
            <person name="Zhang T."/>
            <person name="Gao T."/>
            <person name="Zhang H."/>
        </authorList>
    </citation>
    <scope>NUCLEOTIDE SEQUENCE</scope>
    <source>
        <strain evidence="4">KEN8</strain>
    </source>
</reference>
<comment type="caution">
    <text evidence="4">The sequence shown here is derived from an EMBL/GenBank/DDBJ whole genome shotgun (WGS) entry which is preliminary data.</text>
</comment>
<dbReference type="EMBL" id="JACGWM010000010">
    <property type="protein sequence ID" value="KAL0346965.1"/>
    <property type="molecule type" value="Genomic_DNA"/>
</dbReference>
<proteinExistence type="predicted"/>
<feature type="domain" description="Xylanase inhibitor C-terminal" evidence="3">
    <location>
        <begin position="61"/>
        <end position="156"/>
    </location>
</feature>
<dbReference type="PANTHER" id="PTHR47967:SF36">
    <property type="entry name" value="PEPTIDASE A1 DOMAIN-CONTAINING PROTEIN"/>
    <property type="match status" value="1"/>
</dbReference>
<reference evidence="4" key="1">
    <citation type="submission" date="2020-06" db="EMBL/GenBank/DDBJ databases">
        <authorList>
            <person name="Li T."/>
            <person name="Hu X."/>
            <person name="Zhang T."/>
            <person name="Song X."/>
            <person name="Zhang H."/>
            <person name="Dai N."/>
            <person name="Sheng W."/>
            <person name="Hou X."/>
            <person name="Wei L."/>
        </authorList>
    </citation>
    <scope>NUCLEOTIDE SEQUENCE</scope>
    <source>
        <strain evidence="4">KEN8</strain>
        <tissue evidence="4">Leaf</tissue>
    </source>
</reference>
<dbReference type="GO" id="GO:0005576">
    <property type="term" value="C:extracellular region"/>
    <property type="evidence" value="ECO:0007669"/>
    <property type="project" value="TreeGrafter"/>
</dbReference>
<dbReference type="InterPro" id="IPR051708">
    <property type="entry name" value="Plant_Aspart_Prot_A1"/>
</dbReference>
<evidence type="ECO:0000256" key="1">
    <source>
        <dbReference type="ARBA" id="ARBA00022670"/>
    </source>
</evidence>
<dbReference type="InterPro" id="IPR032799">
    <property type="entry name" value="TAXi_C"/>
</dbReference>
<keyword evidence="1" id="KW-0645">Protease</keyword>
<accession>A0AAW2NSZ3</accession>
<gene>
    <name evidence="4" type="ORF">Scaly_1712500</name>
</gene>
<keyword evidence="2" id="KW-0378">Hydrolase</keyword>
<evidence type="ECO:0000256" key="2">
    <source>
        <dbReference type="ARBA" id="ARBA00022801"/>
    </source>
</evidence>
<dbReference type="Gene3D" id="2.40.70.10">
    <property type="entry name" value="Acid Proteases"/>
    <property type="match status" value="1"/>
</dbReference>
<sequence length="176" mass="19247">MADGFSPMLLSARTPSGIAGFGRGPESLPALRWAQEISPIVWSHPVRDTPVSSDLILIINYVTLRKITVGGVNVRAPYKFLVPDSDGNGGTIVDSGTTFTFMENPVFELVAQHSEKQVGKNYSRATEVENQSGLRPCFQHSQGKLINFTPIKLPFSRKCRNGSTIGGLLLLSWMIQ</sequence>
<dbReference type="GO" id="GO:0006508">
    <property type="term" value="P:proteolysis"/>
    <property type="evidence" value="ECO:0007669"/>
    <property type="project" value="UniProtKB-KW"/>
</dbReference>
<evidence type="ECO:0000313" key="4">
    <source>
        <dbReference type="EMBL" id="KAL0346965.1"/>
    </source>
</evidence>